<sequence>MILKKFKNNLSGRLKHLQVFQAGNLRSLVNKKVIWYGVNFVGGMSLGYVLGLVKAHVIIINKLAMITFKTTAINWDLIISKLSWVKDCFNWIISITPSTGFLSDVVAFQGAIIAIAIPLSLEIISRISERYQSGVITKKFSQEWVIKRLPIILVIDIISAISLKFFVYNDSVSSTLGKIIAWITFGLFLITVVLLKLFFDILRRYITDTTFLLDELFKDMEELLNPQTQNKKVDKKVLKSKQKQFVEALEATGDILVFETKNKKGEEKIKEGLKRIGEKMGQFLEMQKSRPEEFERLLLSQDFFDIYEKDKTNAQILLALNTEKHLVSFTAAVNQLLRIREAALEVNNIEIGLLATYNIIYLLKDISQIPNNPLLVEQLLKSLAEIRRSIKQNQDDSAYDVTISWYKYIVFNKLFDISYLELFDRYFFSCIKDIISKAQTSLFKSLVGTFVTRSIQLQGSGYENIEDYVSFVSDCNYQKYKEIDEIYQINSKIKTLKEQSQYIRTIKQQESCLGIVNEVVKLLQPCFGEVQKQEAKQKEDKLREDITSNLKFNNLIDIMFGAGAYCIFKQKYDYIEYLWNYNQPSDSNATWLNNDIVPNTLGVLINFYFNQRPKDYSFIWEDHHGSEIYYKKYFLLLLLREFQKNNCQKTIDQFRLSDTLDSRELINIRDSVDSFIELANKIKDDTDSLRTIGFNIASIDDDIESALIPFLESLKPKIEKQIKSLLKIQRISSDKVDEFKKDLTENFNKSTIIRNILSYYELYEERIHEVLEDRISPFSKIQDKAAFFEEWYSSYSDMGFTYGRDLARNENLIIIDEIANLCQEIDNIKLDTTIELFRNNLDELIIIAINSAHRFNKNTGKFNAKWQKDYPQMKVRGFEGCYKFGEWDIPVFRVRDNTINERILILDKSRLGKLVQYSPNSEIKREELTGIFHISVQSFSENQELMNNLLQNPPDCLTNLGDQVQQKDYLEQKVQIEISQTFQFEKHQDFQGYLIKLSNQDSSNLDNFIS</sequence>
<keyword evidence="1" id="KW-1133">Transmembrane helix</keyword>
<reference evidence="2 3" key="1">
    <citation type="submission" date="2012-06" db="EMBL/GenBank/DDBJ databases">
        <title>Finished chromosome of genome of Cylindrospermum stagnale PCC 7417.</title>
        <authorList>
            <consortium name="US DOE Joint Genome Institute"/>
            <person name="Gugger M."/>
            <person name="Coursin T."/>
            <person name="Rippka R."/>
            <person name="Tandeau De Marsac N."/>
            <person name="Huntemann M."/>
            <person name="Wei C.-L."/>
            <person name="Han J."/>
            <person name="Detter J.C."/>
            <person name="Han C."/>
            <person name="Tapia R."/>
            <person name="Chen A."/>
            <person name="Kyrpides N."/>
            <person name="Mavromatis K."/>
            <person name="Markowitz V."/>
            <person name="Szeto E."/>
            <person name="Ivanova N."/>
            <person name="Pagani I."/>
            <person name="Pati A."/>
            <person name="Goodwin L."/>
            <person name="Nordberg H.P."/>
            <person name="Cantor M.N."/>
            <person name="Hua S.X."/>
            <person name="Woyke T."/>
            <person name="Kerfeld C.A."/>
        </authorList>
    </citation>
    <scope>NUCLEOTIDE SEQUENCE [LARGE SCALE GENOMIC DNA]</scope>
    <source>
        <strain evidence="2 3">PCC 7417</strain>
    </source>
</reference>
<dbReference type="KEGG" id="csg:Cylst_0041"/>
<dbReference type="OrthoDB" id="494189at2"/>
<gene>
    <name evidence="2" type="ORF">Cylst_0041</name>
</gene>
<feature type="transmembrane region" description="Helical" evidence="1">
    <location>
        <begin position="33"/>
        <end position="53"/>
    </location>
</feature>
<dbReference type="eggNOG" id="ENOG5034AXM">
    <property type="taxonomic scope" value="Bacteria"/>
</dbReference>
<keyword evidence="3" id="KW-1185">Reference proteome</keyword>
<dbReference type="AlphaFoldDB" id="K9WQG1"/>
<organism evidence="2 3">
    <name type="scientific">Cylindrospermum stagnale PCC 7417</name>
    <dbReference type="NCBI Taxonomy" id="56107"/>
    <lineage>
        <taxon>Bacteria</taxon>
        <taxon>Bacillati</taxon>
        <taxon>Cyanobacteriota</taxon>
        <taxon>Cyanophyceae</taxon>
        <taxon>Nostocales</taxon>
        <taxon>Nostocaceae</taxon>
        <taxon>Cylindrospermum</taxon>
    </lineage>
</organism>
<dbReference type="EMBL" id="CP003642">
    <property type="protein sequence ID" value="AFZ22423.1"/>
    <property type="molecule type" value="Genomic_DNA"/>
</dbReference>
<evidence type="ECO:0000313" key="3">
    <source>
        <dbReference type="Proteomes" id="UP000010475"/>
    </source>
</evidence>
<dbReference type="Proteomes" id="UP000010475">
    <property type="component" value="Chromosome"/>
</dbReference>
<evidence type="ECO:0000313" key="2">
    <source>
        <dbReference type="EMBL" id="AFZ22423.1"/>
    </source>
</evidence>
<feature type="transmembrane region" description="Helical" evidence="1">
    <location>
        <begin position="145"/>
        <end position="167"/>
    </location>
</feature>
<protein>
    <submittedName>
        <fullName evidence="2">Uncharacterized protein</fullName>
    </submittedName>
</protein>
<feature type="transmembrane region" description="Helical" evidence="1">
    <location>
        <begin position="179"/>
        <end position="199"/>
    </location>
</feature>
<keyword evidence="1" id="KW-0812">Transmembrane</keyword>
<evidence type="ECO:0000256" key="1">
    <source>
        <dbReference type="SAM" id="Phobius"/>
    </source>
</evidence>
<accession>K9WQG1</accession>
<proteinExistence type="predicted"/>
<dbReference type="HOGENOM" id="CLU_297847_0_0_3"/>
<keyword evidence="1" id="KW-0472">Membrane</keyword>
<name>K9WQG1_9NOST</name>